<name>A0A095UYW0_9FLAO</name>
<evidence type="ECO:0000256" key="1">
    <source>
        <dbReference type="ARBA" id="ARBA00022614"/>
    </source>
</evidence>
<reference evidence="7 8" key="1">
    <citation type="submission" date="2014-09" db="EMBL/GenBank/DDBJ databases">
        <title>Whole Genome Shotgun of Flavobacterium aquatile LMG 4008.</title>
        <authorList>
            <person name="Gale A.N."/>
            <person name="Pipes S.E."/>
            <person name="Newman J.D."/>
        </authorList>
    </citation>
    <scope>NUCLEOTIDE SEQUENCE [LARGE SCALE GENOMIC DNA]</scope>
    <source>
        <strain evidence="7 8">LMG 4008</strain>
    </source>
</reference>
<evidence type="ECO:0000256" key="4">
    <source>
        <dbReference type="SAM" id="SignalP"/>
    </source>
</evidence>
<keyword evidence="2 4" id="KW-0732">Signal</keyword>
<dbReference type="InterPro" id="IPR026444">
    <property type="entry name" value="Secre_tail"/>
</dbReference>
<dbReference type="Pfam" id="PF18962">
    <property type="entry name" value="Por_Secre_tail"/>
    <property type="match status" value="1"/>
</dbReference>
<keyword evidence="1" id="KW-0433">Leucine-rich repeat</keyword>
<feature type="signal peptide" evidence="4">
    <location>
        <begin position="1"/>
        <end position="18"/>
    </location>
</feature>
<feature type="domain" description="Secretion system C-terminal sorting" evidence="5">
    <location>
        <begin position="743"/>
        <end position="813"/>
    </location>
</feature>
<feature type="chain" id="PRO_5001919508" evidence="4">
    <location>
        <begin position="19"/>
        <end position="815"/>
    </location>
</feature>
<dbReference type="Gene3D" id="3.80.10.10">
    <property type="entry name" value="Ribonuclease Inhibitor"/>
    <property type="match status" value="2"/>
</dbReference>
<dbReference type="OrthoDB" id="1110367at2"/>
<dbReference type="SUPFAM" id="SSF52058">
    <property type="entry name" value="L domain-like"/>
    <property type="match status" value="1"/>
</dbReference>
<evidence type="ECO:0000256" key="3">
    <source>
        <dbReference type="ARBA" id="ARBA00022737"/>
    </source>
</evidence>
<evidence type="ECO:0000313" key="8">
    <source>
        <dbReference type="Proteomes" id="UP000029554"/>
    </source>
</evidence>
<accession>A0A095UYW0</accession>
<proteinExistence type="predicted"/>
<dbReference type="InterPro" id="IPR052574">
    <property type="entry name" value="CDIRP"/>
</dbReference>
<dbReference type="InterPro" id="IPR032675">
    <property type="entry name" value="LRR_dom_sf"/>
</dbReference>
<dbReference type="RefSeq" id="WP_035127253.1">
    <property type="nucleotide sequence ID" value="NZ_JRHH01000004.1"/>
</dbReference>
<evidence type="ECO:0000259" key="6">
    <source>
        <dbReference type="Pfam" id="PF24595"/>
    </source>
</evidence>
<dbReference type="NCBIfam" id="TIGR04183">
    <property type="entry name" value="Por_Secre_tail"/>
    <property type="match status" value="1"/>
</dbReference>
<dbReference type="Pfam" id="PF24595">
    <property type="entry name" value="DUF7619"/>
    <property type="match status" value="1"/>
</dbReference>
<dbReference type="Proteomes" id="UP000029554">
    <property type="component" value="Unassembled WGS sequence"/>
</dbReference>
<dbReference type="PANTHER" id="PTHR47566">
    <property type="match status" value="1"/>
</dbReference>
<gene>
    <name evidence="7" type="ORF">LG45_11635</name>
</gene>
<organism evidence="7 8">
    <name type="scientific">Flavobacterium aquatile LMG 4008 = ATCC 11947</name>
    <dbReference type="NCBI Taxonomy" id="1453498"/>
    <lineage>
        <taxon>Bacteria</taxon>
        <taxon>Pseudomonadati</taxon>
        <taxon>Bacteroidota</taxon>
        <taxon>Flavobacteriia</taxon>
        <taxon>Flavobacteriales</taxon>
        <taxon>Flavobacteriaceae</taxon>
        <taxon>Flavobacterium</taxon>
    </lineage>
</organism>
<dbReference type="GO" id="GO:0035591">
    <property type="term" value="F:signaling adaptor activity"/>
    <property type="evidence" value="ECO:0007669"/>
    <property type="project" value="TreeGrafter"/>
</dbReference>
<sequence>MKQIYLIGLLFSCFLCSSQIVTIPDANFKAKLLESDQFIGIAKDLSGQYFKIDQNNDGNIQVSEALQVSYLHLPFSNISNLTGILSFTNLNYLNCSGNNLTNLTINQLISMNELDCSGNQISSLNVSQLVNLTILKCSFNQITTLNLNSLTDLEEVYCSGNLLNSLSLSNCINLQRIDCENNSLTTINLSGLNNLIRLNIYNNQLTSLNFNNLSNLKYVSCNNNQLSSLTAINTNSLIDLNCNSNLLTSLDLTGLSNLYSLECNSNLLETITLEGCISLYSFLCSNNNLTSLNLNSCFNLYSVYMQNNEISSLFIKNGSYQPVLQFSGNSLQYICCDENELADLSYINDAYPNVQINTYCSFVPGGTYYTIQGNSKIDLNNNGCDSNDLPFYDLKINRLQNSNLVGVYITDQENNYSIPVQSGNHTLTPQLENPSYFTVSPPSTTISFPSSTSPYTQNFCITSNGIKNDLEITIIPIEVARPGFDTHYKIIYKNKGNQVANGSLNFNFDETLMDLVSSNPVNIGSATNSLNWNYNNLNPFETREIDLVFNINSPMEIPAVNSDDILHYTATIVGSTDETPNDNIFTLNQIVVNSYDPNDKTCLEGTTITPSMVGQYVHYVIRFENTGTFTAQNIVVADVIDTAKFDIGTLISQHSSHNFYTRINGNKVEFIFENINLPFDDANNDGYVAFKIKTKSTLVLGNTFSNSASIYFDYNFPIVTDPATTTVAALDNQDFDFGNYLTLYPNPTKDILHFKVMNKIEVKSIKLYNILGQILMTVTNASTKSSIDVSGLTAGSYFVEVYTDKGISRSKFIKQ</sequence>
<dbReference type="STRING" id="1453498.LG45_11635"/>
<dbReference type="AlphaFoldDB" id="A0A095UYW0"/>
<protein>
    <submittedName>
        <fullName evidence="7">Uncharacterized protein</fullName>
    </submittedName>
</protein>
<evidence type="ECO:0000313" key="7">
    <source>
        <dbReference type="EMBL" id="KGD67765.1"/>
    </source>
</evidence>
<dbReference type="InterPro" id="IPR055353">
    <property type="entry name" value="DUF7619"/>
</dbReference>
<feature type="domain" description="DUF7619" evidence="6">
    <location>
        <begin position="596"/>
        <end position="726"/>
    </location>
</feature>
<keyword evidence="3" id="KW-0677">Repeat</keyword>
<evidence type="ECO:0000256" key="2">
    <source>
        <dbReference type="ARBA" id="ARBA00022729"/>
    </source>
</evidence>
<dbReference type="eggNOG" id="COG4886">
    <property type="taxonomic scope" value="Bacteria"/>
</dbReference>
<dbReference type="EMBL" id="JRHH01000004">
    <property type="protein sequence ID" value="KGD67765.1"/>
    <property type="molecule type" value="Genomic_DNA"/>
</dbReference>
<evidence type="ECO:0000259" key="5">
    <source>
        <dbReference type="Pfam" id="PF18962"/>
    </source>
</evidence>
<comment type="caution">
    <text evidence="7">The sequence shown here is derived from an EMBL/GenBank/DDBJ whole genome shotgun (WGS) entry which is preliminary data.</text>
</comment>
<dbReference type="PANTHER" id="PTHR47566:SF1">
    <property type="entry name" value="PROTEIN NUD1"/>
    <property type="match status" value="1"/>
</dbReference>
<keyword evidence="8" id="KW-1185">Reference proteome</keyword>